<dbReference type="InterPro" id="IPR009057">
    <property type="entry name" value="Homeodomain-like_sf"/>
</dbReference>
<keyword evidence="5" id="KW-1185">Reference proteome</keyword>
<proteinExistence type="predicted"/>
<evidence type="ECO:0000256" key="1">
    <source>
        <dbReference type="ARBA" id="ARBA00023125"/>
    </source>
</evidence>
<dbReference type="InterPro" id="IPR001647">
    <property type="entry name" value="HTH_TetR"/>
</dbReference>
<accession>A0A942E2Z7</accession>
<protein>
    <submittedName>
        <fullName evidence="4">TetR/AcrR family transcriptional regulator</fullName>
    </submittedName>
</protein>
<name>A0A942E2Z7_9HYPH</name>
<dbReference type="RefSeq" id="WP_188255628.1">
    <property type="nucleotide sequence ID" value="NZ_JABVCF010000008.1"/>
</dbReference>
<dbReference type="SUPFAM" id="SSF46689">
    <property type="entry name" value="Homeodomain-like"/>
    <property type="match status" value="1"/>
</dbReference>
<keyword evidence="1 2" id="KW-0238">DNA-binding</keyword>
<dbReference type="Proteomes" id="UP000680348">
    <property type="component" value="Unassembled WGS sequence"/>
</dbReference>
<feature type="domain" description="HTH tetR-type" evidence="3">
    <location>
        <begin position="6"/>
        <end position="66"/>
    </location>
</feature>
<gene>
    <name evidence="4" type="ORF">KEU06_15750</name>
</gene>
<evidence type="ECO:0000313" key="5">
    <source>
        <dbReference type="Proteomes" id="UP000680348"/>
    </source>
</evidence>
<dbReference type="AlphaFoldDB" id="A0A942E2Z7"/>
<comment type="caution">
    <text evidence="4">The sequence shown here is derived from an EMBL/GenBank/DDBJ whole genome shotgun (WGS) entry which is preliminary data.</text>
</comment>
<dbReference type="Gene3D" id="1.10.357.10">
    <property type="entry name" value="Tetracycline Repressor, domain 2"/>
    <property type="match status" value="1"/>
</dbReference>
<dbReference type="PROSITE" id="PS50977">
    <property type="entry name" value="HTH_TETR_2"/>
    <property type="match status" value="1"/>
</dbReference>
<dbReference type="EMBL" id="JAGWCR010000008">
    <property type="protein sequence ID" value="MBS3650066.1"/>
    <property type="molecule type" value="Genomic_DNA"/>
</dbReference>
<evidence type="ECO:0000259" key="3">
    <source>
        <dbReference type="PROSITE" id="PS50977"/>
    </source>
</evidence>
<reference evidence="4" key="1">
    <citation type="submission" date="2021-04" db="EMBL/GenBank/DDBJ databases">
        <title>Pseudaminobacter soli sp. nov., isolated from paddy soil contaminated by heavy metals.</title>
        <authorList>
            <person name="Zhang K."/>
        </authorList>
    </citation>
    <scope>NUCLEOTIDE SEQUENCE</scope>
    <source>
        <strain evidence="4">19-2017</strain>
    </source>
</reference>
<organism evidence="4 5">
    <name type="scientific">Pseudaminobacter soli</name>
    <name type="common">ex Zhang et al. 2022</name>
    <dbReference type="NCBI Taxonomy" id="2831468"/>
    <lineage>
        <taxon>Bacteria</taxon>
        <taxon>Pseudomonadati</taxon>
        <taxon>Pseudomonadota</taxon>
        <taxon>Alphaproteobacteria</taxon>
        <taxon>Hyphomicrobiales</taxon>
        <taxon>Phyllobacteriaceae</taxon>
        <taxon>Pseudaminobacter</taxon>
    </lineage>
</organism>
<evidence type="ECO:0000256" key="2">
    <source>
        <dbReference type="PROSITE-ProRule" id="PRU00335"/>
    </source>
</evidence>
<feature type="DNA-binding region" description="H-T-H motif" evidence="2">
    <location>
        <begin position="29"/>
        <end position="48"/>
    </location>
</feature>
<sequence>MPRPKTMSDEEALQAALDLIHIRGPEALTFASLSQSCGLSPATLVQRFRSKEELKQSALLLAWDHLDVRTRALAQRMPKTPAGAIALLVGLSRSYGGIEAYAEGLLVLREDFRDPTLRARGAKWKQELSRALDVCFADLKGAPAGIGLLMAAQWQGALLWWGFEPDGKVEDFIAQVLERFVGLVASGSTSSNQYKAK</sequence>
<dbReference type="Pfam" id="PF00440">
    <property type="entry name" value="TetR_N"/>
    <property type="match status" value="1"/>
</dbReference>
<evidence type="ECO:0000313" key="4">
    <source>
        <dbReference type="EMBL" id="MBS3650066.1"/>
    </source>
</evidence>
<dbReference type="GO" id="GO:0003677">
    <property type="term" value="F:DNA binding"/>
    <property type="evidence" value="ECO:0007669"/>
    <property type="project" value="UniProtKB-UniRule"/>
</dbReference>